<keyword evidence="2" id="KW-1185">Reference proteome</keyword>
<comment type="caution">
    <text evidence="1">The sequence shown here is derived from an EMBL/GenBank/DDBJ whole genome shotgun (WGS) entry which is preliminary data.</text>
</comment>
<sequence>MRFIVADKRRGTSEAARRAQQRRWRRLAARGRRDQRRCGARQRLARATTQDAQAVEESKDGEANEMVGRGGAARAAIGRTAISLCLDIFYAIRKSPHEVIDDDLDSQCECLLQDDPELWSFDNHADLSTADYIFALEQELQTLRSHVDNLQSKFRDGGLEIELHLKKNVRKLEKREVS</sequence>
<reference evidence="1 2" key="1">
    <citation type="submission" date="2024-01" db="EMBL/GenBank/DDBJ databases">
        <title>Genome assemblies of Stephania.</title>
        <authorList>
            <person name="Yang L."/>
        </authorList>
    </citation>
    <scope>NUCLEOTIDE SEQUENCE [LARGE SCALE GENOMIC DNA]</scope>
    <source>
        <strain evidence="1">YNDBR</strain>
        <tissue evidence="1">Leaf</tissue>
    </source>
</reference>
<name>A0AAP0FDI8_9MAGN</name>
<gene>
    <name evidence="1" type="ORF">Syun_023881</name>
</gene>
<dbReference type="PANTHER" id="PTHR35712:SF1">
    <property type="entry name" value="MYOSIN HEAVY CHAIN-LIKE PROTEIN"/>
    <property type="match status" value="1"/>
</dbReference>
<dbReference type="EMBL" id="JBBNAF010000010">
    <property type="protein sequence ID" value="KAK9107870.1"/>
    <property type="molecule type" value="Genomic_DNA"/>
</dbReference>
<accession>A0AAP0FDI8</accession>
<dbReference type="PANTHER" id="PTHR35712">
    <property type="entry name" value="MYOSIN HEAVY CHAIN-LIKE PROTEIN"/>
    <property type="match status" value="1"/>
</dbReference>
<dbReference type="Proteomes" id="UP001420932">
    <property type="component" value="Unassembled WGS sequence"/>
</dbReference>
<dbReference type="AlphaFoldDB" id="A0AAP0FDI8"/>
<proteinExistence type="predicted"/>
<evidence type="ECO:0000313" key="1">
    <source>
        <dbReference type="EMBL" id="KAK9107870.1"/>
    </source>
</evidence>
<organism evidence="1 2">
    <name type="scientific">Stephania yunnanensis</name>
    <dbReference type="NCBI Taxonomy" id="152371"/>
    <lineage>
        <taxon>Eukaryota</taxon>
        <taxon>Viridiplantae</taxon>
        <taxon>Streptophyta</taxon>
        <taxon>Embryophyta</taxon>
        <taxon>Tracheophyta</taxon>
        <taxon>Spermatophyta</taxon>
        <taxon>Magnoliopsida</taxon>
        <taxon>Ranunculales</taxon>
        <taxon>Menispermaceae</taxon>
        <taxon>Menispermoideae</taxon>
        <taxon>Cissampelideae</taxon>
        <taxon>Stephania</taxon>
    </lineage>
</organism>
<evidence type="ECO:0000313" key="2">
    <source>
        <dbReference type="Proteomes" id="UP001420932"/>
    </source>
</evidence>
<protein>
    <submittedName>
        <fullName evidence="1">Uncharacterized protein</fullName>
    </submittedName>
</protein>